<sequence length="111" mass="11636">MQLAQEINNPALGPALQGKSGAGFFQAFIPSLVGIAFVIGTLVFFFVMLAGAIQWITSGGDKAGLEGARGKIVNALVGFIVLLATFALLKVIEDFFGINILTLDIGPLQIQ</sequence>
<dbReference type="Proteomes" id="UP000176778">
    <property type="component" value="Unassembled WGS sequence"/>
</dbReference>
<evidence type="ECO:0000313" key="2">
    <source>
        <dbReference type="EMBL" id="OGM10161.1"/>
    </source>
</evidence>
<evidence type="ECO:0000256" key="1">
    <source>
        <dbReference type="SAM" id="Phobius"/>
    </source>
</evidence>
<keyword evidence="1" id="KW-1133">Transmembrane helix</keyword>
<keyword evidence="1" id="KW-0472">Membrane</keyword>
<dbReference type="STRING" id="1802479.A2Y68_01845"/>
<dbReference type="EMBL" id="MGFR01000001">
    <property type="protein sequence ID" value="OGM10161.1"/>
    <property type="molecule type" value="Genomic_DNA"/>
</dbReference>
<feature type="transmembrane region" description="Helical" evidence="1">
    <location>
        <begin position="27"/>
        <end position="51"/>
    </location>
</feature>
<proteinExistence type="predicted"/>
<reference evidence="2 3" key="1">
    <citation type="journal article" date="2016" name="Nat. Commun.">
        <title>Thousands of microbial genomes shed light on interconnected biogeochemical processes in an aquifer system.</title>
        <authorList>
            <person name="Anantharaman K."/>
            <person name="Brown C.T."/>
            <person name="Hug L.A."/>
            <person name="Sharon I."/>
            <person name="Castelle C.J."/>
            <person name="Probst A.J."/>
            <person name="Thomas B.C."/>
            <person name="Singh A."/>
            <person name="Wilkins M.J."/>
            <person name="Karaoz U."/>
            <person name="Brodie E.L."/>
            <person name="Williams K.H."/>
            <person name="Hubbard S.S."/>
            <person name="Banfield J.F."/>
        </authorList>
    </citation>
    <scope>NUCLEOTIDE SEQUENCE [LARGE SCALE GENOMIC DNA]</scope>
</reference>
<keyword evidence="1" id="KW-0812">Transmembrane</keyword>
<gene>
    <name evidence="2" type="ORF">A2Y68_01845</name>
</gene>
<name>A0A1F7X5A8_9BACT</name>
<dbReference type="AlphaFoldDB" id="A0A1F7X5A8"/>
<protein>
    <recommendedName>
        <fullName evidence="4">Integral membrane protein</fullName>
    </recommendedName>
</protein>
<evidence type="ECO:0008006" key="4">
    <source>
        <dbReference type="Google" id="ProtNLM"/>
    </source>
</evidence>
<evidence type="ECO:0000313" key="3">
    <source>
        <dbReference type="Proteomes" id="UP000176778"/>
    </source>
</evidence>
<comment type="caution">
    <text evidence="2">The sequence shown here is derived from an EMBL/GenBank/DDBJ whole genome shotgun (WGS) entry which is preliminary data.</text>
</comment>
<accession>A0A1F7X5A8</accession>
<feature type="transmembrane region" description="Helical" evidence="1">
    <location>
        <begin position="72"/>
        <end position="92"/>
    </location>
</feature>
<organism evidence="2 3">
    <name type="scientific">Candidatus Woesebacteria bacterium RBG_13_46_13</name>
    <dbReference type="NCBI Taxonomy" id="1802479"/>
    <lineage>
        <taxon>Bacteria</taxon>
        <taxon>Candidatus Woeseibacteriota</taxon>
    </lineage>
</organism>